<gene>
    <name evidence="2" type="ORF">g.18293</name>
</gene>
<evidence type="ECO:0000313" key="2">
    <source>
        <dbReference type="EMBL" id="JAQ08576.1"/>
    </source>
</evidence>
<keyword evidence="1" id="KW-0472">Membrane</keyword>
<dbReference type="EMBL" id="GDHC01010053">
    <property type="protein sequence ID" value="JAQ08576.1"/>
    <property type="molecule type" value="Transcribed_RNA"/>
</dbReference>
<sequence>MRNLYLGHFKGSCQLPQRWHTSLVHAKPLPWPFQGQLSTTSTPHVDEQPIPVLDAESCNIRFLCFLFFVFTVLVLVIDQALFEVLARHADDHSLPTHVLLVVPPTHDDELLLGPQSGHVKRLTR</sequence>
<reference evidence="2" key="1">
    <citation type="journal article" date="2016" name="Gigascience">
        <title>De novo construction of an expanded transcriptome assembly for the western tarnished plant bug, Lygus hesperus.</title>
        <authorList>
            <person name="Tassone E.E."/>
            <person name="Geib S.M."/>
            <person name="Hall B."/>
            <person name="Fabrick J.A."/>
            <person name="Brent C.S."/>
            <person name="Hull J.J."/>
        </authorList>
    </citation>
    <scope>NUCLEOTIDE SEQUENCE</scope>
</reference>
<keyword evidence="1" id="KW-1133">Transmembrane helix</keyword>
<dbReference type="AlphaFoldDB" id="A0A146LPA3"/>
<evidence type="ECO:0000256" key="1">
    <source>
        <dbReference type="SAM" id="Phobius"/>
    </source>
</evidence>
<protein>
    <submittedName>
        <fullName evidence="2">Uncharacterized protein</fullName>
    </submittedName>
</protein>
<proteinExistence type="predicted"/>
<organism evidence="2">
    <name type="scientific">Lygus hesperus</name>
    <name type="common">Western plant bug</name>
    <dbReference type="NCBI Taxonomy" id="30085"/>
    <lineage>
        <taxon>Eukaryota</taxon>
        <taxon>Metazoa</taxon>
        <taxon>Ecdysozoa</taxon>
        <taxon>Arthropoda</taxon>
        <taxon>Hexapoda</taxon>
        <taxon>Insecta</taxon>
        <taxon>Pterygota</taxon>
        <taxon>Neoptera</taxon>
        <taxon>Paraneoptera</taxon>
        <taxon>Hemiptera</taxon>
        <taxon>Heteroptera</taxon>
        <taxon>Panheteroptera</taxon>
        <taxon>Cimicomorpha</taxon>
        <taxon>Miridae</taxon>
        <taxon>Mirini</taxon>
        <taxon>Lygus</taxon>
    </lineage>
</organism>
<accession>A0A146LPA3</accession>
<name>A0A146LPA3_LYGHE</name>
<keyword evidence="1" id="KW-0812">Transmembrane</keyword>
<feature type="transmembrane region" description="Helical" evidence="1">
    <location>
        <begin position="60"/>
        <end position="77"/>
    </location>
</feature>